<keyword evidence="3" id="KW-1185">Reference proteome</keyword>
<evidence type="ECO:0000256" key="1">
    <source>
        <dbReference type="ARBA" id="ARBA00023125"/>
    </source>
</evidence>
<dbReference type="InterPro" id="IPR036388">
    <property type="entry name" value="WH-like_DNA-bd_sf"/>
</dbReference>
<dbReference type="PANTHER" id="PTHR33221">
    <property type="entry name" value="WINGED HELIX-TURN-HELIX TRANSCRIPTIONAL REGULATOR, RRF2 FAMILY"/>
    <property type="match status" value="1"/>
</dbReference>
<proteinExistence type="predicted"/>
<accession>A0ABN2MIT2</accession>
<dbReference type="Pfam" id="PF02082">
    <property type="entry name" value="Rrf2"/>
    <property type="match status" value="1"/>
</dbReference>
<name>A0ABN2MIT2_9PSEU</name>
<keyword evidence="1" id="KW-0238">DNA-binding</keyword>
<dbReference type="RefSeq" id="WP_344411691.1">
    <property type="nucleotide sequence ID" value="NZ_BAAAQK010000001.1"/>
</dbReference>
<evidence type="ECO:0000313" key="2">
    <source>
        <dbReference type="EMBL" id="GAA1828763.1"/>
    </source>
</evidence>
<dbReference type="EMBL" id="BAAAQK010000001">
    <property type="protein sequence ID" value="GAA1828763.1"/>
    <property type="molecule type" value="Genomic_DNA"/>
</dbReference>
<protein>
    <submittedName>
        <fullName evidence="2">Rrf2 family transcriptional regulator</fullName>
    </submittedName>
</protein>
<dbReference type="PANTHER" id="PTHR33221:SF5">
    <property type="entry name" value="HTH-TYPE TRANSCRIPTIONAL REGULATOR ISCR"/>
    <property type="match status" value="1"/>
</dbReference>
<organism evidence="2 3">
    <name type="scientific">Pseudonocardia ailaonensis</name>
    <dbReference type="NCBI Taxonomy" id="367279"/>
    <lineage>
        <taxon>Bacteria</taxon>
        <taxon>Bacillati</taxon>
        <taxon>Actinomycetota</taxon>
        <taxon>Actinomycetes</taxon>
        <taxon>Pseudonocardiales</taxon>
        <taxon>Pseudonocardiaceae</taxon>
        <taxon>Pseudonocardia</taxon>
    </lineage>
</organism>
<reference evidence="2 3" key="1">
    <citation type="journal article" date="2019" name="Int. J. Syst. Evol. Microbiol.">
        <title>The Global Catalogue of Microorganisms (GCM) 10K type strain sequencing project: providing services to taxonomists for standard genome sequencing and annotation.</title>
        <authorList>
            <consortium name="The Broad Institute Genomics Platform"/>
            <consortium name="The Broad Institute Genome Sequencing Center for Infectious Disease"/>
            <person name="Wu L."/>
            <person name="Ma J."/>
        </authorList>
    </citation>
    <scope>NUCLEOTIDE SEQUENCE [LARGE SCALE GENOMIC DNA]</scope>
    <source>
        <strain evidence="2 3">JCM 16009</strain>
    </source>
</reference>
<dbReference type="Proteomes" id="UP001500449">
    <property type="component" value="Unassembled WGS sequence"/>
</dbReference>
<gene>
    <name evidence="2" type="ORF">GCM10009836_03180</name>
</gene>
<dbReference type="Gene3D" id="1.10.10.10">
    <property type="entry name" value="Winged helix-like DNA-binding domain superfamily/Winged helix DNA-binding domain"/>
    <property type="match status" value="1"/>
</dbReference>
<dbReference type="SUPFAM" id="SSF46785">
    <property type="entry name" value="Winged helix' DNA-binding domain"/>
    <property type="match status" value="1"/>
</dbReference>
<evidence type="ECO:0000313" key="3">
    <source>
        <dbReference type="Proteomes" id="UP001500449"/>
    </source>
</evidence>
<dbReference type="PROSITE" id="PS51197">
    <property type="entry name" value="HTH_RRF2_2"/>
    <property type="match status" value="1"/>
</dbReference>
<dbReference type="InterPro" id="IPR036390">
    <property type="entry name" value="WH_DNA-bd_sf"/>
</dbReference>
<dbReference type="InterPro" id="IPR000944">
    <property type="entry name" value="Tscrpt_reg_Rrf2"/>
</dbReference>
<sequence>MHLSAKADYALRATIHLAGAPAGPVKSEVIAAQQEIPQQYLESILGELRRSGFVVSQRGAHGGYWLSRPASEISVADIVRTIDGPLTTIRGKRPEDITYATAAEPLGAVWRAARNSLRDVLEAVSLADVVTGTLPHEVHRLSRLGLD</sequence>
<dbReference type="NCBIfam" id="TIGR00738">
    <property type="entry name" value="rrf2_super"/>
    <property type="match status" value="1"/>
</dbReference>
<comment type="caution">
    <text evidence="2">The sequence shown here is derived from an EMBL/GenBank/DDBJ whole genome shotgun (WGS) entry which is preliminary data.</text>
</comment>